<protein>
    <submittedName>
        <fullName evidence="7">Serine/threonine protein kinase</fullName>
    </submittedName>
</protein>
<dbReference type="InterPro" id="IPR000719">
    <property type="entry name" value="Prot_kinase_dom"/>
</dbReference>
<dbReference type="Gene3D" id="1.10.510.10">
    <property type="entry name" value="Transferase(Phosphotransferase) domain 1"/>
    <property type="match status" value="1"/>
</dbReference>
<gene>
    <name evidence="7" type="ORF">SAMN05216273_101245</name>
</gene>
<keyword evidence="2" id="KW-0547">Nucleotide-binding</keyword>
<evidence type="ECO:0000256" key="4">
    <source>
        <dbReference type="ARBA" id="ARBA00022840"/>
    </source>
</evidence>
<keyword evidence="4" id="KW-0067">ATP-binding</keyword>
<evidence type="ECO:0000313" key="8">
    <source>
        <dbReference type="Proteomes" id="UP000199242"/>
    </source>
</evidence>
<evidence type="ECO:0000256" key="2">
    <source>
        <dbReference type="ARBA" id="ARBA00022741"/>
    </source>
</evidence>
<keyword evidence="1" id="KW-0808">Transferase</keyword>
<name>A0ABY0QPV6_9FLAO</name>
<organism evidence="7 8">
    <name type="scientific">Chryseobacterium taihuense</name>
    <dbReference type="NCBI Taxonomy" id="1141221"/>
    <lineage>
        <taxon>Bacteria</taxon>
        <taxon>Pseudomonadati</taxon>
        <taxon>Bacteroidota</taxon>
        <taxon>Flavobacteriia</taxon>
        <taxon>Flavobacteriales</taxon>
        <taxon>Weeksellaceae</taxon>
        <taxon>Chryseobacterium group</taxon>
        <taxon>Chryseobacterium</taxon>
    </lineage>
</organism>
<evidence type="ECO:0000256" key="5">
    <source>
        <dbReference type="ARBA" id="ARBA00037982"/>
    </source>
</evidence>
<comment type="caution">
    <text evidence="7">The sequence shown here is derived from an EMBL/GenBank/DDBJ whole genome shotgun (WGS) entry which is preliminary data.</text>
</comment>
<dbReference type="Proteomes" id="UP000199242">
    <property type="component" value="Unassembled WGS sequence"/>
</dbReference>
<dbReference type="SMART" id="SM00220">
    <property type="entry name" value="S_TKc"/>
    <property type="match status" value="1"/>
</dbReference>
<evidence type="ECO:0000256" key="1">
    <source>
        <dbReference type="ARBA" id="ARBA00022679"/>
    </source>
</evidence>
<evidence type="ECO:0000256" key="3">
    <source>
        <dbReference type="ARBA" id="ARBA00022777"/>
    </source>
</evidence>
<dbReference type="PROSITE" id="PS50011">
    <property type="entry name" value="PROTEIN_KINASE_DOM"/>
    <property type="match status" value="1"/>
</dbReference>
<feature type="domain" description="Protein kinase" evidence="6">
    <location>
        <begin position="4"/>
        <end position="246"/>
    </location>
</feature>
<dbReference type="Pfam" id="PF00069">
    <property type="entry name" value="Pkinase"/>
    <property type="match status" value="1"/>
</dbReference>
<dbReference type="InterPro" id="IPR008271">
    <property type="entry name" value="Ser/Thr_kinase_AS"/>
</dbReference>
<comment type="similarity">
    <text evidence="5">Belongs to the protein kinase superfamily. Ser/Thr protein kinase family. GCN2 subfamily.</text>
</comment>
<dbReference type="GO" id="GO:0004674">
    <property type="term" value="F:protein serine/threonine kinase activity"/>
    <property type="evidence" value="ECO:0007669"/>
    <property type="project" value="UniProtKB-KW"/>
</dbReference>
<sequence>MKIIEVIEIINTGGNGVIEKVRCDDGKIYAKKTFSLVPNHKITPHVVDKCRNRFIREIKIQKQLQKEYIIPILHYDLTGIFPWYLMPVADYDYSNEISLCKSTSKQPDGLGDIMNALEYLHNLGYVHRDLKPGNILFHDGFWKLSDLGLITPDKEITDLSITSSNEWSGTPIYMAPEQHTNFKHVDRRADIYSFGALLHDIYENTQRLPFSTFSCSGEIGVIIEKCSKKEPKDRFNNIGVLRDKLLYILSKGTSTVSSSSQEQLDKFDNLENFDYNKFSDLIFYLKEDDSDLHSVFTRLNNEILDKLYEVDNDLFIELGLIYVEWIKNTSFNFDYCDVVIRIIQNIYNKVDNNDLKARCVISAAELGRSHNRWFVMENVVRMANSDIDENLAFRIQIEIEVDSRNKINFERCVNQINRNKNAYHDLIAEVL</sequence>
<dbReference type="Gene3D" id="3.30.200.20">
    <property type="entry name" value="Phosphorylase Kinase, domain 1"/>
    <property type="match status" value="1"/>
</dbReference>
<dbReference type="InterPro" id="IPR011009">
    <property type="entry name" value="Kinase-like_dom_sf"/>
</dbReference>
<dbReference type="PANTHER" id="PTHR11042">
    <property type="entry name" value="EUKARYOTIC TRANSLATION INITIATION FACTOR 2-ALPHA KINASE EIF2-ALPHA KINASE -RELATED"/>
    <property type="match status" value="1"/>
</dbReference>
<reference evidence="7 8" key="1">
    <citation type="submission" date="2016-10" db="EMBL/GenBank/DDBJ databases">
        <authorList>
            <person name="Varghese N."/>
            <person name="Submissions S."/>
        </authorList>
    </citation>
    <scope>NUCLEOTIDE SEQUENCE [LARGE SCALE GENOMIC DNA]</scope>
    <source>
        <strain evidence="7 8">CGMCC 1.10941</strain>
    </source>
</reference>
<dbReference type="PANTHER" id="PTHR11042:SF136">
    <property type="entry name" value="EIF-2-ALPHA KINASE GCN2"/>
    <property type="match status" value="1"/>
</dbReference>
<dbReference type="PROSITE" id="PS00108">
    <property type="entry name" value="PROTEIN_KINASE_ST"/>
    <property type="match status" value="1"/>
</dbReference>
<proteinExistence type="inferred from homology"/>
<dbReference type="SUPFAM" id="SSF56112">
    <property type="entry name" value="Protein kinase-like (PK-like)"/>
    <property type="match status" value="1"/>
</dbReference>
<dbReference type="EMBL" id="FNHD01000001">
    <property type="protein sequence ID" value="SDL45670.1"/>
    <property type="molecule type" value="Genomic_DNA"/>
</dbReference>
<dbReference type="InterPro" id="IPR050339">
    <property type="entry name" value="CC_SR_Kinase"/>
</dbReference>
<keyword evidence="7" id="KW-0723">Serine/threonine-protein kinase</keyword>
<accession>A0ABY0QPV6</accession>
<keyword evidence="8" id="KW-1185">Reference proteome</keyword>
<evidence type="ECO:0000313" key="7">
    <source>
        <dbReference type="EMBL" id="SDL45670.1"/>
    </source>
</evidence>
<dbReference type="RefSeq" id="WP_089741171.1">
    <property type="nucleotide sequence ID" value="NZ_FNHD01000001.1"/>
</dbReference>
<keyword evidence="3 7" id="KW-0418">Kinase</keyword>
<evidence type="ECO:0000259" key="6">
    <source>
        <dbReference type="PROSITE" id="PS50011"/>
    </source>
</evidence>